<comment type="caution">
    <text evidence="2">The sequence shown here is derived from an EMBL/GenBank/DDBJ whole genome shotgun (WGS) entry which is preliminary data.</text>
</comment>
<organism evidence="2 3">
    <name type="scientific">Cephalotus follicularis</name>
    <name type="common">Albany pitcher plant</name>
    <dbReference type="NCBI Taxonomy" id="3775"/>
    <lineage>
        <taxon>Eukaryota</taxon>
        <taxon>Viridiplantae</taxon>
        <taxon>Streptophyta</taxon>
        <taxon>Embryophyta</taxon>
        <taxon>Tracheophyta</taxon>
        <taxon>Spermatophyta</taxon>
        <taxon>Magnoliopsida</taxon>
        <taxon>eudicotyledons</taxon>
        <taxon>Gunneridae</taxon>
        <taxon>Pentapetalae</taxon>
        <taxon>rosids</taxon>
        <taxon>fabids</taxon>
        <taxon>Oxalidales</taxon>
        <taxon>Cephalotaceae</taxon>
        <taxon>Cephalotus</taxon>
    </lineage>
</organism>
<evidence type="ECO:0000259" key="1">
    <source>
        <dbReference type="Pfam" id="PF22936"/>
    </source>
</evidence>
<dbReference type="Proteomes" id="UP000187406">
    <property type="component" value="Unassembled WGS sequence"/>
</dbReference>
<evidence type="ECO:0000313" key="2">
    <source>
        <dbReference type="EMBL" id="GAV83986.1"/>
    </source>
</evidence>
<name>A0A1Q3CUQ7_CEPFO</name>
<dbReference type="OrthoDB" id="1746033at2759"/>
<dbReference type="InterPro" id="IPR054722">
    <property type="entry name" value="PolX-like_BBD"/>
</dbReference>
<dbReference type="AlphaFoldDB" id="A0A1Q3CUQ7"/>
<sequence length="240" mass="25657">MLPSITPDRSALAISRSFITPNDPKSNPTKKACDYCGKPRHTKAFCWKLHGRPKGRGGKSTSARSQAHMSEVSDCSPIFTPGSSAAFTPDQILALQRMFSQQQLGTSSTDSSPSGPSNGSSNFAKSGITPIAFSASLSSGLSWLLDSGANEHMTSSPELFNSYIPCSGRDKIRGVDVYLSSISGKGYVSCTPTISLNYVLHVPNLSANLPFNLGTKLLCHFFLFSLCFSGAGNGESDWLW</sequence>
<dbReference type="EMBL" id="BDDD01003061">
    <property type="protein sequence ID" value="GAV83986.1"/>
    <property type="molecule type" value="Genomic_DNA"/>
</dbReference>
<keyword evidence="3" id="KW-1185">Reference proteome</keyword>
<feature type="domain" description="Retrovirus-related Pol polyprotein from transposon TNT 1-94-like beta-barrel" evidence="1">
    <location>
        <begin position="143"/>
        <end position="209"/>
    </location>
</feature>
<reference evidence="3" key="1">
    <citation type="submission" date="2016-04" db="EMBL/GenBank/DDBJ databases">
        <title>Cephalotus genome sequencing.</title>
        <authorList>
            <person name="Fukushima K."/>
            <person name="Hasebe M."/>
            <person name="Fang X."/>
        </authorList>
    </citation>
    <scope>NUCLEOTIDE SEQUENCE [LARGE SCALE GENOMIC DNA]</scope>
    <source>
        <strain evidence="3">cv. St1</strain>
    </source>
</reference>
<evidence type="ECO:0000313" key="3">
    <source>
        <dbReference type="Proteomes" id="UP000187406"/>
    </source>
</evidence>
<protein>
    <recommendedName>
        <fullName evidence="1">Retrovirus-related Pol polyprotein from transposon TNT 1-94-like beta-barrel domain-containing protein</fullName>
    </recommendedName>
</protein>
<dbReference type="Pfam" id="PF22936">
    <property type="entry name" value="Pol_BBD"/>
    <property type="match status" value="1"/>
</dbReference>
<dbReference type="InParanoid" id="A0A1Q3CUQ7"/>
<gene>
    <name evidence="2" type="ORF">CFOL_v3_27431</name>
</gene>
<accession>A0A1Q3CUQ7</accession>
<proteinExistence type="predicted"/>